<dbReference type="RefSeq" id="WP_035444363.1">
    <property type="nucleotide sequence ID" value="NZ_CABKOL010000106.1"/>
</dbReference>
<dbReference type="AlphaFoldDB" id="A0A6P1E5P8"/>
<dbReference type="EMBL" id="CP047121">
    <property type="protein sequence ID" value="QHB51440.1"/>
    <property type="molecule type" value="Genomic_DNA"/>
</dbReference>
<accession>A0A6P1E5P8</accession>
<dbReference type="Proteomes" id="UP000465035">
    <property type="component" value="Chromosome"/>
</dbReference>
<sequence length="118" mass="13611">MNIKKTAIVLLASTSLGISIGSTINQNTAQAFSWHSSAIPTKLQGYWYATANHHQGVGIYRHYIRYSGEKAAHITKWRYAGNHFYKFHYTHSGGFTILLHYFGPHKITMDSFWHSYFR</sequence>
<proteinExistence type="predicted"/>
<gene>
    <name evidence="1" type="ORF">GQR93_04010</name>
</gene>
<organism evidence="1 2">
    <name type="scientific">Lentilactobacillus hilgardii</name>
    <name type="common">Lactobacillus hilgardii</name>
    <dbReference type="NCBI Taxonomy" id="1588"/>
    <lineage>
        <taxon>Bacteria</taxon>
        <taxon>Bacillati</taxon>
        <taxon>Bacillota</taxon>
        <taxon>Bacilli</taxon>
        <taxon>Lactobacillales</taxon>
        <taxon>Lactobacillaceae</taxon>
        <taxon>Lentilactobacillus</taxon>
    </lineage>
</organism>
<dbReference type="GeneID" id="69057518"/>
<evidence type="ECO:0000313" key="1">
    <source>
        <dbReference type="EMBL" id="QHB51440.1"/>
    </source>
</evidence>
<evidence type="ECO:0000313" key="2">
    <source>
        <dbReference type="Proteomes" id="UP000465035"/>
    </source>
</evidence>
<name>A0A6P1E5P8_LENHI</name>
<reference evidence="1 2" key="1">
    <citation type="submission" date="2019-12" db="EMBL/GenBank/DDBJ databases">
        <title>Lactobacillus hilgardii FLUB.</title>
        <authorList>
            <person name="Gustaw K."/>
        </authorList>
    </citation>
    <scope>NUCLEOTIDE SEQUENCE [LARGE SCALE GENOMIC DNA]</scope>
    <source>
        <strain evidence="1 2">FLUB</strain>
    </source>
</reference>
<protein>
    <submittedName>
        <fullName evidence="1">Uncharacterized protein</fullName>
    </submittedName>
</protein>